<name>A0A839Y383_9PSEU</name>
<dbReference type="Proteomes" id="UP000564573">
    <property type="component" value="Unassembled WGS sequence"/>
</dbReference>
<dbReference type="AlphaFoldDB" id="A0A839Y383"/>
<comment type="caution">
    <text evidence="2">The sequence shown here is derived from an EMBL/GenBank/DDBJ whole genome shotgun (WGS) entry which is preliminary data.</text>
</comment>
<gene>
    <name evidence="2" type="ORF">FB384_005337</name>
</gene>
<dbReference type="RefSeq" id="WP_183787541.1">
    <property type="nucleotide sequence ID" value="NZ_JACIBS010000020.1"/>
</dbReference>
<evidence type="ECO:0000313" key="3">
    <source>
        <dbReference type="Proteomes" id="UP000564573"/>
    </source>
</evidence>
<feature type="region of interest" description="Disordered" evidence="1">
    <location>
        <begin position="208"/>
        <end position="238"/>
    </location>
</feature>
<dbReference type="EMBL" id="JACIBS010000020">
    <property type="protein sequence ID" value="MBB3666375.1"/>
    <property type="molecule type" value="Genomic_DNA"/>
</dbReference>
<reference evidence="2 3" key="1">
    <citation type="submission" date="2020-08" db="EMBL/GenBank/DDBJ databases">
        <title>Sequencing the genomes of 1000 actinobacteria strains.</title>
        <authorList>
            <person name="Klenk H.-P."/>
        </authorList>
    </citation>
    <scope>NUCLEOTIDE SEQUENCE [LARGE SCALE GENOMIC DNA]</scope>
    <source>
        <strain evidence="2 3">DSM 45267</strain>
    </source>
</reference>
<accession>A0A839Y383</accession>
<feature type="compositionally biased region" description="Basic and acidic residues" evidence="1">
    <location>
        <begin position="208"/>
        <end position="228"/>
    </location>
</feature>
<keyword evidence="3" id="KW-1185">Reference proteome</keyword>
<organism evidence="2 3">
    <name type="scientific">Prauserella sediminis</name>
    <dbReference type="NCBI Taxonomy" id="577680"/>
    <lineage>
        <taxon>Bacteria</taxon>
        <taxon>Bacillati</taxon>
        <taxon>Actinomycetota</taxon>
        <taxon>Actinomycetes</taxon>
        <taxon>Pseudonocardiales</taxon>
        <taxon>Pseudonocardiaceae</taxon>
        <taxon>Prauserella</taxon>
        <taxon>Prauserella salsuginis group</taxon>
    </lineage>
</organism>
<evidence type="ECO:0000313" key="2">
    <source>
        <dbReference type="EMBL" id="MBB3666375.1"/>
    </source>
</evidence>
<proteinExistence type="predicted"/>
<sequence>MNEETAKALRAPFPDEDIGKLPRVTCKACRERSCQNHRTQKCQVCGSYISTQHIHLDYVGHAELTDRLLQVDPEWTWEPVAWSADGTPHIDAVGGMWIRLTVAGVTRLGYGHPDGKRGGDAVKEIIGDALRNAAMRFGVALDLWRREPAHLDDTAEPEQQQATPTAATTDIDNAIKNMRDWIAGAGMTDRDEVRAFVNKIVGREVDGPQSMRRTEIERVTQRAREIATESKASGGGES</sequence>
<protein>
    <submittedName>
        <fullName evidence="2">Uncharacterized protein</fullName>
    </submittedName>
</protein>
<evidence type="ECO:0000256" key="1">
    <source>
        <dbReference type="SAM" id="MobiDB-lite"/>
    </source>
</evidence>